<accession>A0A9P8D0A9</accession>
<comment type="caution">
    <text evidence="2">The sequence shown here is derived from an EMBL/GenBank/DDBJ whole genome shotgun (WGS) entry which is preliminary data.</text>
</comment>
<protein>
    <submittedName>
        <fullName evidence="2">Uncharacterized protein</fullName>
    </submittedName>
</protein>
<dbReference type="AlphaFoldDB" id="A0A9P8D0A9"/>
<dbReference type="Proteomes" id="UP000717515">
    <property type="component" value="Unassembled WGS sequence"/>
</dbReference>
<evidence type="ECO:0000313" key="2">
    <source>
        <dbReference type="EMBL" id="KAG9325584.1"/>
    </source>
</evidence>
<evidence type="ECO:0000313" key="3">
    <source>
        <dbReference type="Proteomes" id="UP000717515"/>
    </source>
</evidence>
<sequence length="323" mass="35641">MHFEPEFLEALDSSLHDPPVNGLSTPRPNKKARRHRHVENPSSQEPIRANGTPSVIPADLAAAADALSTDDLGSRRSSVSSASSKSPSRSSLRIESEGPSIIDLSSGEKLEPLHWGENDHKRRRDSVTESGSSAESLREVFDVQGDGSLRPDLDHAPSLPSPPKRHRMDETIRRGSVCLLDEEEIWDNSFENDAQVMDQDEAMADDSESAEKKTTASGANSMALIRYEGPKSIFLADGVDSLIRHGWNEHPEDVALDTAQGHELVLYRRPAPTFLSTQETDDDAQESSTIIEEMDDDAHYVSTENSDDLMNALEEKIMDMDLD</sequence>
<gene>
    <name evidence="2" type="ORF">KVV02_004886</name>
</gene>
<name>A0A9P8D0A9_MORAP</name>
<evidence type="ECO:0000256" key="1">
    <source>
        <dbReference type="SAM" id="MobiDB-lite"/>
    </source>
</evidence>
<feature type="region of interest" description="Disordered" evidence="1">
    <location>
        <begin position="1"/>
        <end position="170"/>
    </location>
</feature>
<feature type="compositionally biased region" description="Basic and acidic residues" evidence="1">
    <location>
        <begin position="106"/>
        <end position="120"/>
    </location>
</feature>
<feature type="compositionally biased region" description="Low complexity" evidence="1">
    <location>
        <begin position="58"/>
        <end position="93"/>
    </location>
</feature>
<proteinExistence type="predicted"/>
<feature type="compositionally biased region" description="Basic residues" evidence="1">
    <location>
        <begin position="28"/>
        <end position="37"/>
    </location>
</feature>
<dbReference type="EMBL" id="JAIFTL010000037">
    <property type="protein sequence ID" value="KAG9325584.1"/>
    <property type="molecule type" value="Genomic_DNA"/>
</dbReference>
<organism evidence="2 3">
    <name type="scientific">Mortierella alpina</name>
    <name type="common">Oleaginous fungus</name>
    <name type="synonym">Mortierella renispora</name>
    <dbReference type="NCBI Taxonomy" id="64518"/>
    <lineage>
        <taxon>Eukaryota</taxon>
        <taxon>Fungi</taxon>
        <taxon>Fungi incertae sedis</taxon>
        <taxon>Mucoromycota</taxon>
        <taxon>Mortierellomycotina</taxon>
        <taxon>Mortierellomycetes</taxon>
        <taxon>Mortierellales</taxon>
        <taxon>Mortierellaceae</taxon>
        <taxon>Mortierella</taxon>
    </lineage>
</organism>
<reference evidence="2" key="1">
    <citation type="submission" date="2021-07" db="EMBL/GenBank/DDBJ databases">
        <title>Draft genome of Mortierella alpina, strain LL118, isolated from an aspen leaf litter sample.</title>
        <authorList>
            <person name="Yang S."/>
            <person name="Vinatzer B.A."/>
        </authorList>
    </citation>
    <scope>NUCLEOTIDE SEQUENCE</scope>
    <source>
        <strain evidence="2">LL118</strain>
    </source>
</reference>